<dbReference type="Pfam" id="PF00144">
    <property type="entry name" value="Beta-lactamase"/>
    <property type="match status" value="1"/>
</dbReference>
<proteinExistence type="predicted"/>
<reference evidence="3 4" key="1">
    <citation type="submission" date="2016-10" db="EMBL/GenBank/DDBJ databases">
        <authorList>
            <person name="de Groot N.N."/>
        </authorList>
    </citation>
    <scope>NUCLEOTIDE SEQUENCE [LARGE SCALE GENOMIC DNA]</scope>
    <source>
        <strain evidence="3 4">DSM 21039</strain>
    </source>
</reference>
<keyword evidence="4" id="KW-1185">Reference proteome</keyword>
<dbReference type="PANTHER" id="PTHR43283:SF18">
    <property type="match status" value="1"/>
</dbReference>
<feature type="signal peptide" evidence="1">
    <location>
        <begin position="1"/>
        <end position="20"/>
    </location>
</feature>
<organism evidence="3 4">
    <name type="scientific">Chitinophaga rupis</name>
    <dbReference type="NCBI Taxonomy" id="573321"/>
    <lineage>
        <taxon>Bacteria</taxon>
        <taxon>Pseudomonadati</taxon>
        <taxon>Bacteroidota</taxon>
        <taxon>Chitinophagia</taxon>
        <taxon>Chitinophagales</taxon>
        <taxon>Chitinophagaceae</taxon>
        <taxon>Chitinophaga</taxon>
    </lineage>
</organism>
<dbReference type="InterPro" id="IPR012338">
    <property type="entry name" value="Beta-lactam/transpept-like"/>
</dbReference>
<dbReference type="Gene3D" id="3.40.710.10">
    <property type="entry name" value="DD-peptidase/beta-lactamase superfamily"/>
    <property type="match status" value="1"/>
</dbReference>
<dbReference type="OrthoDB" id="1357763at2"/>
<keyword evidence="1" id="KW-0732">Signal</keyword>
<dbReference type="PANTHER" id="PTHR43283">
    <property type="entry name" value="BETA-LACTAMASE-RELATED"/>
    <property type="match status" value="1"/>
</dbReference>
<dbReference type="STRING" id="573321.SAMN04488505_104456"/>
<evidence type="ECO:0000313" key="3">
    <source>
        <dbReference type="EMBL" id="SEM45757.1"/>
    </source>
</evidence>
<accession>A0A1H7YKF0</accession>
<protein>
    <submittedName>
        <fullName evidence="3">CubicO group peptidase, beta-lactamase class C family</fullName>
    </submittedName>
</protein>
<evidence type="ECO:0000256" key="1">
    <source>
        <dbReference type="SAM" id="SignalP"/>
    </source>
</evidence>
<sequence>MRRFYFLLLLLGPAISPAVGQSVVNLPNDTVLTALMQKYKVLALGIGIIENDELKNAKVLGELKSGVPAPINTIFQVASLTKPIVEMTTLRLVSKGLWLLDEPLSNYWIDPDVKNDPRNKLLTTRHVLSHQTGFVNWRWLHSTGKLTFDFEPGTKTKYSGEGLEYLKHALEVKFNMPLAAIVDKYLFKPDGMKDTHFFWDGSVTADRYAIPHNKAIEPYEIRKNTETSAADLLMTTVSDYTTFGVNVLKKKGLSDKVWQDMIYIQSKDPDAKFGLGWEVFNHLKGNEFALVHGGSDPGVRTIIILLPESKRGLVIFTNSDNGMPLIKDIIRAALDIGEELLERAK</sequence>
<dbReference type="RefSeq" id="WP_089915520.1">
    <property type="nucleotide sequence ID" value="NZ_FOBB01000004.1"/>
</dbReference>
<feature type="chain" id="PRO_5011726171" evidence="1">
    <location>
        <begin position="21"/>
        <end position="345"/>
    </location>
</feature>
<dbReference type="SUPFAM" id="SSF56601">
    <property type="entry name" value="beta-lactamase/transpeptidase-like"/>
    <property type="match status" value="1"/>
</dbReference>
<dbReference type="InterPro" id="IPR001466">
    <property type="entry name" value="Beta-lactam-related"/>
</dbReference>
<name>A0A1H7YKF0_9BACT</name>
<dbReference type="Proteomes" id="UP000198984">
    <property type="component" value="Unassembled WGS sequence"/>
</dbReference>
<dbReference type="EMBL" id="FOBB01000004">
    <property type="protein sequence ID" value="SEM45757.1"/>
    <property type="molecule type" value="Genomic_DNA"/>
</dbReference>
<evidence type="ECO:0000259" key="2">
    <source>
        <dbReference type="Pfam" id="PF00144"/>
    </source>
</evidence>
<feature type="domain" description="Beta-lactamase-related" evidence="2">
    <location>
        <begin position="29"/>
        <end position="330"/>
    </location>
</feature>
<dbReference type="AlphaFoldDB" id="A0A1H7YKF0"/>
<evidence type="ECO:0000313" key="4">
    <source>
        <dbReference type="Proteomes" id="UP000198984"/>
    </source>
</evidence>
<gene>
    <name evidence="3" type="ORF">SAMN04488505_104456</name>
</gene>
<dbReference type="InterPro" id="IPR050789">
    <property type="entry name" value="Diverse_Enzym_Activities"/>
</dbReference>